<dbReference type="PANTHER" id="PTHR43156">
    <property type="entry name" value="STAGE II SPORULATION PROTEIN E-RELATED"/>
    <property type="match status" value="1"/>
</dbReference>
<evidence type="ECO:0000313" key="5">
    <source>
        <dbReference type="Proteomes" id="UP001499978"/>
    </source>
</evidence>
<comment type="caution">
    <text evidence="4">The sequence shown here is derived from an EMBL/GenBank/DDBJ whole genome shotgun (WGS) entry which is preliminary data.</text>
</comment>
<dbReference type="Pfam" id="PF00072">
    <property type="entry name" value="Response_reg"/>
    <property type="match status" value="1"/>
</dbReference>
<dbReference type="Proteomes" id="UP001499978">
    <property type="component" value="Unassembled WGS sequence"/>
</dbReference>
<evidence type="ECO:0000256" key="2">
    <source>
        <dbReference type="PROSITE-ProRule" id="PRU00169"/>
    </source>
</evidence>
<organism evidence="4 5">
    <name type="scientific">Pilimelia columellifera subsp. columellifera</name>
    <dbReference type="NCBI Taxonomy" id="706583"/>
    <lineage>
        <taxon>Bacteria</taxon>
        <taxon>Bacillati</taxon>
        <taxon>Actinomycetota</taxon>
        <taxon>Actinomycetes</taxon>
        <taxon>Micromonosporales</taxon>
        <taxon>Micromonosporaceae</taxon>
        <taxon>Pilimelia</taxon>
    </lineage>
</organism>
<name>A0ABP6AMZ8_9ACTN</name>
<evidence type="ECO:0000313" key="4">
    <source>
        <dbReference type="EMBL" id="GAA2519104.1"/>
    </source>
</evidence>
<dbReference type="SMART" id="SM00331">
    <property type="entry name" value="PP2C_SIG"/>
    <property type="match status" value="1"/>
</dbReference>
<dbReference type="InterPro" id="IPR036457">
    <property type="entry name" value="PPM-type-like_dom_sf"/>
</dbReference>
<gene>
    <name evidence="4" type="ORF">GCM10010201_15220</name>
</gene>
<dbReference type="SMART" id="SM00448">
    <property type="entry name" value="REC"/>
    <property type="match status" value="1"/>
</dbReference>
<dbReference type="InterPro" id="IPR011006">
    <property type="entry name" value="CheY-like_superfamily"/>
</dbReference>
<dbReference type="SUPFAM" id="SSF52172">
    <property type="entry name" value="CheY-like"/>
    <property type="match status" value="1"/>
</dbReference>
<sequence>MTTTAPPTSQAPGAGRSTTDIEPLRVLLVEDDERDVLRKRMLLGRPETAIHLIVAASMAEALPLIGGVDCVLLDLDLPDDRGLPALRRVLSTPRAPAVCVLTGWHDDHLGRAALAEGAQDYLVKGQADGVLLARSLRYAVERRRADDNARRLQEVELRQAESGRLERGLLPQPLATSDAIEVCSRYRSGRDRGVLGGDFLDVVQTRPDRIDLLIGDVCGHGVEEAALGVALRVAWRALVLAGVPEPTVLPAVEQVLISERRAAEIFATIGTVRLDLTAHTATLRLAGHPPPLLLRPGAPARPLTSPGGRLLGVVPKLAPAATASLPGEDWSLLLFTDGLIEGHGGQAGERLGVEGLCALLDSPAAADVDRRSLPDWLISQAEDRNGGPLTDDVAVLLVGRRPTAQ</sequence>
<dbReference type="EMBL" id="BAAARY010000005">
    <property type="protein sequence ID" value="GAA2519104.1"/>
    <property type="molecule type" value="Genomic_DNA"/>
</dbReference>
<dbReference type="Pfam" id="PF07228">
    <property type="entry name" value="SpoIIE"/>
    <property type="match status" value="1"/>
</dbReference>
<accession>A0ABP6AMZ8</accession>
<keyword evidence="5" id="KW-1185">Reference proteome</keyword>
<proteinExistence type="predicted"/>
<dbReference type="InterPro" id="IPR001932">
    <property type="entry name" value="PPM-type_phosphatase-like_dom"/>
</dbReference>
<keyword evidence="2" id="KW-0597">Phosphoprotein</keyword>
<evidence type="ECO:0000256" key="1">
    <source>
        <dbReference type="ARBA" id="ARBA00022801"/>
    </source>
</evidence>
<dbReference type="PANTHER" id="PTHR43156:SF2">
    <property type="entry name" value="STAGE II SPORULATION PROTEIN E"/>
    <property type="match status" value="1"/>
</dbReference>
<protein>
    <submittedName>
        <fullName evidence="4">SpoIIE family protein phosphatase</fullName>
    </submittedName>
</protein>
<dbReference type="RefSeq" id="WP_425565521.1">
    <property type="nucleotide sequence ID" value="NZ_BAAARY010000005.1"/>
</dbReference>
<dbReference type="InterPro" id="IPR052016">
    <property type="entry name" value="Bact_Sigma-Reg"/>
</dbReference>
<feature type="domain" description="Response regulatory" evidence="3">
    <location>
        <begin position="25"/>
        <end position="139"/>
    </location>
</feature>
<reference evidence="5" key="1">
    <citation type="journal article" date="2019" name="Int. J. Syst. Evol. Microbiol.">
        <title>The Global Catalogue of Microorganisms (GCM) 10K type strain sequencing project: providing services to taxonomists for standard genome sequencing and annotation.</title>
        <authorList>
            <consortium name="The Broad Institute Genomics Platform"/>
            <consortium name="The Broad Institute Genome Sequencing Center for Infectious Disease"/>
            <person name="Wu L."/>
            <person name="Ma J."/>
        </authorList>
    </citation>
    <scope>NUCLEOTIDE SEQUENCE [LARGE SCALE GENOMIC DNA]</scope>
    <source>
        <strain evidence="5">JCM 3367</strain>
    </source>
</reference>
<dbReference type="Gene3D" id="3.60.40.10">
    <property type="entry name" value="PPM-type phosphatase domain"/>
    <property type="match status" value="1"/>
</dbReference>
<dbReference type="PROSITE" id="PS50110">
    <property type="entry name" value="RESPONSE_REGULATORY"/>
    <property type="match status" value="1"/>
</dbReference>
<evidence type="ECO:0000259" key="3">
    <source>
        <dbReference type="PROSITE" id="PS50110"/>
    </source>
</evidence>
<dbReference type="Gene3D" id="3.40.50.2300">
    <property type="match status" value="1"/>
</dbReference>
<keyword evidence="1" id="KW-0378">Hydrolase</keyword>
<feature type="modified residue" description="4-aspartylphosphate" evidence="2">
    <location>
        <position position="74"/>
    </location>
</feature>
<dbReference type="InterPro" id="IPR001789">
    <property type="entry name" value="Sig_transdc_resp-reg_receiver"/>
</dbReference>